<dbReference type="eggNOG" id="KOG0156">
    <property type="taxonomic scope" value="Eukaryota"/>
</dbReference>
<dbReference type="STRING" id="933388.S7ZCS6"/>
<dbReference type="InterPro" id="IPR001128">
    <property type="entry name" value="Cyt_P450"/>
</dbReference>
<evidence type="ECO:0008006" key="12">
    <source>
        <dbReference type="Google" id="ProtNLM"/>
    </source>
</evidence>
<dbReference type="InterPro" id="IPR050364">
    <property type="entry name" value="Cytochrome_P450_fung"/>
</dbReference>
<evidence type="ECO:0000256" key="9">
    <source>
        <dbReference type="RuleBase" id="RU000461"/>
    </source>
</evidence>
<dbReference type="GO" id="GO:0004497">
    <property type="term" value="F:monooxygenase activity"/>
    <property type="evidence" value="ECO:0007669"/>
    <property type="project" value="UniProtKB-KW"/>
</dbReference>
<dbReference type="PROSITE" id="PS00086">
    <property type="entry name" value="CYTOCHROME_P450"/>
    <property type="match status" value="1"/>
</dbReference>
<dbReference type="PRINTS" id="PR00463">
    <property type="entry name" value="EP450I"/>
</dbReference>
<proteinExistence type="inferred from homology"/>
<evidence type="ECO:0000256" key="3">
    <source>
        <dbReference type="ARBA" id="ARBA00022617"/>
    </source>
</evidence>
<evidence type="ECO:0000256" key="8">
    <source>
        <dbReference type="PIRSR" id="PIRSR602401-1"/>
    </source>
</evidence>
<protein>
    <recommendedName>
        <fullName evidence="12">Cytochrome P450</fullName>
    </recommendedName>
</protein>
<dbReference type="PANTHER" id="PTHR46300:SF1">
    <property type="entry name" value="P450, PUTATIVE (EUROFUNG)-RELATED"/>
    <property type="match status" value="1"/>
</dbReference>
<comment type="similarity">
    <text evidence="2 9">Belongs to the cytochrome P450 family.</text>
</comment>
<gene>
    <name evidence="10" type="ORF">PDE_01433</name>
</gene>
<keyword evidence="5 9" id="KW-0560">Oxidoreductase</keyword>
<dbReference type="PANTHER" id="PTHR46300">
    <property type="entry name" value="P450, PUTATIVE (EUROFUNG)-RELATED-RELATED"/>
    <property type="match status" value="1"/>
</dbReference>
<dbReference type="PRINTS" id="PR00385">
    <property type="entry name" value="P450"/>
</dbReference>
<dbReference type="PhylomeDB" id="S7ZCS6"/>
<dbReference type="GO" id="GO:0005506">
    <property type="term" value="F:iron ion binding"/>
    <property type="evidence" value="ECO:0007669"/>
    <property type="project" value="InterPro"/>
</dbReference>
<evidence type="ECO:0000256" key="6">
    <source>
        <dbReference type="ARBA" id="ARBA00023004"/>
    </source>
</evidence>
<evidence type="ECO:0000256" key="4">
    <source>
        <dbReference type="ARBA" id="ARBA00022723"/>
    </source>
</evidence>
<keyword evidence="7 9" id="KW-0503">Monooxygenase</keyword>
<evidence type="ECO:0000313" key="10">
    <source>
        <dbReference type="EMBL" id="EPS26496.1"/>
    </source>
</evidence>
<dbReference type="Gene3D" id="1.10.630.10">
    <property type="entry name" value="Cytochrome P450"/>
    <property type="match status" value="1"/>
</dbReference>
<dbReference type="GO" id="GO:0043386">
    <property type="term" value="P:mycotoxin biosynthetic process"/>
    <property type="evidence" value="ECO:0007669"/>
    <property type="project" value="UniProtKB-ARBA"/>
</dbReference>
<evidence type="ECO:0000256" key="1">
    <source>
        <dbReference type="ARBA" id="ARBA00001971"/>
    </source>
</evidence>
<organism evidence="10 11">
    <name type="scientific">Penicillium oxalicum (strain 114-2 / CGMCC 5302)</name>
    <name type="common">Penicillium decumbens</name>
    <dbReference type="NCBI Taxonomy" id="933388"/>
    <lineage>
        <taxon>Eukaryota</taxon>
        <taxon>Fungi</taxon>
        <taxon>Dikarya</taxon>
        <taxon>Ascomycota</taxon>
        <taxon>Pezizomycotina</taxon>
        <taxon>Eurotiomycetes</taxon>
        <taxon>Eurotiomycetidae</taxon>
        <taxon>Eurotiales</taxon>
        <taxon>Aspergillaceae</taxon>
        <taxon>Penicillium</taxon>
    </lineage>
</organism>
<dbReference type="InterPro" id="IPR002401">
    <property type="entry name" value="Cyt_P450_E_grp-I"/>
</dbReference>
<keyword evidence="11" id="KW-1185">Reference proteome</keyword>
<name>S7ZCS6_PENO1</name>
<sequence>MLLVYAFIFATFVVFLQSYIRREINLPPGPRRLPLLGNLHQIPTKNPWKVFQKWHEKYGPIISLRLGQRTVIIIGKYDVAHELLDKRREIYSSRPALIMNEKMTKGLHMAFMPYGERWKTHHSIHTAYLNARMSHKYRNLQDMESKQLLCDIMNSDNIASHFRRFSYSVSFALAHGKRLAATDREILEVEHVTDQIVRIFHESGSALVEIFPMLNYLPRRWAKWKDMGEEFHQRVVRFYSSNMMGALQQKSWNWTKESLRLKSAQPLSAPELAYVTGVLHSGNEVTQAVLGVFVMVCLLYPQAVHRAQEELDQVVGLDRLPAFEDAPNLPYLRAFINEILRWQSPTPMGVPHATSEDDEYLGYQIPKGTTILVNHWAIDHDEDIFENAGEFQPERWLKNPKLPQISFGWGRRVCLGQHMGRNSLYVLISRLLWGFEVDSQDDNRKKFIESWDMVQSLTSGPSSLKAMFRPRDPQKQRVMETAWETSEKDVDTILAEVWSVKK</sequence>
<keyword evidence="6 8" id="KW-0408">Iron</keyword>
<dbReference type="InterPro" id="IPR017972">
    <property type="entry name" value="Cyt_P450_CS"/>
</dbReference>
<dbReference type="InterPro" id="IPR036396">
    <property type="entry name" value="Cyt_P450_sf"/>
</dbReference>
<dbReference type="CDD" id="cd11065">
    <property type="entry name" value="CYP64-like"/>
    <property type="match status" value="1"/>
</dbReference>
<dbReference type="HOGENOM" id="CLU_001570_2_1_1"/>
<dbReference type="GO" id="GO:0020037">
    <property type="term" value="F:heme binding"/>
    <property type="evidence" value="ECO:0007669"/>
    <property type="project" value="InterPro"/>
</dbReference>
<dbReference type="Pfam" id="PF00067">
    <property type="entry name" value="p450"/>
    <property type="match status" value="1"/>
</dbReference>
<reference evidence="10 11" key="1">
    <citation type="journal article" date="2013" name="PLoS ONE">
        <title>Genomic and secretomic analyses reveal unique features of the lignocellulolytic enzyme system of Penicillium decumbens.</title>
        <authorList>
            <person name="Liu G."/>
            <person name="Zhang L."/>
            <person name="Wei X."/>
            <person name="Zou G."/>
            <person name="Qin Y."/>
            <person name="Ma L."/>
            <person name="Li J."/>
            <person name="Zheng H."/>
            <person name="Wang S."/>
            <person name="Wang C."/>
            <person name="Xun L."/>
            <person name="Zhao G.-P."/>
            <person name="Zhou Z."/>
            <person name="Qu Y."/>
        </authorList>
    </citation>
    <scope>NUCLEOTIDE SEQUENCE [LARGE SCALE GENOMIC DNA]</scope>
    <source>
        <strain evidence="11">114-2 / CGMCC 5302</strain>
    </source>
</reference>
<comment type="cofactor">
    <cofactor evidence="1 8">
        <name>heme</name>
        <dbReference type="ChEBI" id="CHEBI:30413"/>
    </cofactor>
</comment>
<dbReference type="GO" id="GO:0016705">
    <property type="term" value="F:oxidoreductase activity, acting on paired donors, with incorporation or reduction of molecular oxygen"/>
    <property type="evidence" value="ECO:0007669"/>
    <property type="project" value="InterPro"/>
</dbReference>
<keyword evidence="4 8" id="KW-0479">Metal-binding</keyword>
<dbReference type="AlphaFoldDB" id="S7ZCS6"/>
<feature type="binding site" description="axial binding residue" evidence="8">
    <location>
        <position position="414"/>
    </location>
    <ligand>
        <name>heme</name>
        <dbReference type="ChEBI" id="CHEBI:30413"/>
    </ligand>
    <ligandPart>
        <name>Fe</name>
        <dbReference type="ChEBI" id="CHEBI:18248"/>
    </ligandPart>
</feature>
<dbReference type="EMBL" id="KB644409">
    <property type="protein sequence ID" value="EPS26496.1"/>
    <property type="molecule type" value="Genomic_DNA"/>
</dbReference>
<dbReference type="Proteomes" id="UP000019376">
    <property type="component" value="Unassembled WGS sequence"/>
</dbReference>
<evidence type="ECO:0000256" key="2">
    <source>
        <dbReference type="ARBA" id="ARBA00010617"/>
    </source>
</evidence>
<evidence type="ECO:0000256" key="5">
    <source>
        <dbReference type="ARBA" id="ARBA00023002"/>
    </source>
</evidence>
<accession>S7ZCS6</accession>
<dbReference type="SUPFAM" id="SSF48264">
    <property type="entry name" value="Cytochrome P450"/>
    <property type="match status" value="1"/>
</dbReference>
<keyword evidence="3 8" id="KW-0349">Heme</keyword>
<evidence type="ECO:0000256" key="7">
    <source>
        <dbReference type="ARBA" id="ARBA00023033"/>
    </source>
</evidence>
<dbReference type="OrthoDB" id="1470350at2759"/>
<evidence type="ECO:0000313" key="11">
    <source>
        <dbReference type="Proteomes" id="UP000019376"/>
    </source>
</evidence>